<dbReference type="RefSeq" id="XP_042636995.1">
    <property type="nucleotide sequence ID" value="XM_042781061.1"/>
</dbReference>
<reference evidence="2" key="1">
    <citation type="submission" date="2025-08" db="UniProtKB">
        <authorList>
            <consortium name="RefSeq"/>
        </authorList>
    </citation>
    <scope>IDENTIFICATION</scope>
</reference>
<evidence type="ECO:0000313" key="2">
    <source>
        <dbReference type="RefSeq" id="XP_042636995.1"/>
    </source>
</evidence>
<protein>
    <submittedName>
        <fullName evidence="2">LOW QUALITY PROTEIN: protein FAM227A</fullName>
    </submittedName>
</protein>
<accession>A0AC54ZAU8</accession>
<proteinExistence type="predicted"/>
<sequence length="630" mass="73152">MAYFKKMDVVNVTAFPMIALEESLSLSQAEQKVMKDAVRKDLENNPPSCIIGSMDQVNQRIAEVDLSPNPLANILAIEKFEKEKKTLREKSHSVSEDRGKNQALESPIKPCRGSEHKNAKSFILKRKTADKNLLAELYQYPEFNKYRPNELPNGVGFCEMVGNVIRAEKNPISGKSFCTDKEMVKFLSSPSPRAIFLDSFWWIFHERYQPNKEVQKKLFDRISRNYANVLFKESRSHYEEAILKRLPSLLSQGLYTSFCCCFPQSWFNTHEFKTEICNTMSLWIAGIYPCPQSYNNWDYSELDPERFQREELMLQRKRLIKGREFSLYIRRRLSFQKSVCKKKFYHVQLKSSNYLVFISANILLTERHSHTLLLKKGTSQVNRVSEASYHEAMLRKKSHPACKSHEMVANYFNIYGKSPLIVYFLHNYATLPQHGQDVLMVRREKTKTIPESTLTYADIIVQALSSMKKRKDNLRQLSRLHWNEWNYLDEYLKEQQEHFLREINIINEKAAEKRKTNHTLLPPSTFTGDPVDKKLRGSQHKEAISFKVCSVQNHGETRPAREVEEMREQRGLNNSPISMSSPEDPEDLYEVYEMAATREAMTTKKSKRVQKEGGITFVLSSPSSPAGTLA</sequence>
<dbReference type="Proteomes" id="UP000694850">
    <property type="component" value="Unplaced"/>
</dbReference>
<evidence type="ECO:0000313" key="1">
    <source>
        <dbReference type="Proteomes" id="UP000694850"/>
    </source>
</evidence>
<name>A0AC54ZAU8_ORYAF</name>
<organism evidence="1 2">
    <name type="scientific">Orycteropus afer afer</name>
    <dbReference type="NCBI Taxonomy" id="1230840"/>
    <lineage>
        <taxon>Eukaryota</taxon>
        <taxon>Metazoa</taxon>
        <taxon>Chordata</taxon>
        <taxon>Craniata</taxon>
        <taxon>Vertebrata</taxon>
        <taxon>Euteleostomi</taxon>
        <taxon>Mammalia</taxon>
        <taxon>Eutheria</taxon>
        <taxon>Afrotheria</taxon>
        <taxon>Tubulidentata</taxon>
        <taxon>Orycteropodidae</taxon>
        <taxon>Orycteropus</taxon>
    </lineage>
</organism>
<keyword evidence="1" id="KW-1185">Reference proteome</keyword>
<gene>
    <name evidence="2" type="primary">FAM227A</name>
</gene>